<accession>A0A803NDY8</accession>
<dbReference type="InterPro" id="IPR053085">
    <property type="entry name" value="Jasmonate-induced_protein"/>
</dbReference>
<dbReference type="EnsemblPlants" id="AUR62035113-RA">
    <property type="protein sequence ID" value="AUR62035113-RA:cds"/>
    <property type="gene ID" value="AUR62035113"/>
</dbReference>
<proteinExistence type="predicted"/>
<name>A0A803MTX2_CHEQI</name>
<dbReference type="PANTHER" id="PTHR36482:SF6">
    <property type="entry name" value="JASMONATE-INDUCED PROTEIN HOMOLOG"/>
    <property type="match status" value="1"/>
</dbReference>
<keyword evidence="2" id="KW-1185">Reference proteome</keyword>
<reference evidence="1" key="1">
    <citation type="journal article" date="2017" name="Nature">
        <title>The genome of Chenopodium quinoa.</title>
        <authorList>
            <person name="Jarvis D.E."/>
            <person name="Ho Y.S."/>
            <person name="Lightfoot D.J."/>
            <person name="Schmoeckel S.M."/>
            <person name="Li B."/>
            <person name="Borm T.J.A."/>
            <person name="Ohyanagi H."/>
            <person name="Mineta K."/>
            <person name="Michell C.T."/>
            <person name="Saber N."/>
            <person name="Kharbatia N.M."/>
            <person name="Rupper R.R."/>
            <person name="Sharp A.R."/>
            <person name="Dally N."/>
            <person name="Boughton B.A."/>
            <person name="Woo Y.H."/>
            <person name="Gao G."/>
            <person name="Schijlen E.G.W.M."/>
            <person name="Guo X."/>
            <person name="Momin A.A."/>
            <person name="Negrao S."/>
            <person name="Al-Babili S."/>
            <person name="Gehring C."/>
            <person name="Roessner U."/>
            <person name="Jung C."/>
            <person name="Murphy K."/>
            <person name="Arold S.T."/>
            <person name="Gojobori T."/>
            <person name="van der Linden C.G."/>
            <person name="van Loo E.N."/>
            <person name="Jellen E.N."/>
            <person name="Maughan P.J."/>
            <person name="Tester M."/>
        </authorList>
    </citation>
    <scope>NUCLEOTIDE SEQUENCE [LARGE SCALE GENOMIC DNA]</scope>
    <source>
        <strain evidence="1">cv. PI 614886</strain>
    </source>
</reference>
<sequence length="184" mass="20297">MHGLENMASTEQVPSSVLSNKEIAAIEEVMAKAKAKIASEGKVEAEVQSLTRGFLVNRTKDNITLQKVDEHNWSGKPVTSYPEFIPVQDEEVRFDHRGPLPEGSVGGIVYADGTDSTARKWLVAFDTPKQKAYVEAGPMGEVDWNVIKVKLDASEYRSEYEDPILGGKIYALNYGFALVAYLSN</sequence>
<organism evidence="1 2">
    <name type="scientific">Chenopodium quinoa</name>
    <name type="common">Quinoa</name>
    <dbReference type="NCBI Taxonomy" id="63459"/>
    <lineage>
        <taxon>Eukaryota</taxon>
        <taxon>Viridiplantae</taxon>
        <taxon>Streptophyta</taxon>
        <taxon>Embryophyta</taxon>
        <taxon>Tracheophyta</taxon>
        <taxon>Spermatophyta</taxon>
        <taxon>Magnoliopsida</taxon>
        <taxon>eudicotyledons</taxon>
        <taxon>Gunneridae</taxon>
        <taxon>Pentapetalae</taxon>
        <taxon>Caryophyllales</taxon>
        <taxon>Chenopodiaceae</taxon>
        <taxon>Chenopodioideae</taxon>
        <taxon>Atripliceae</taxon>
        <taxon>Chenopodium</taxon>
    </lineage>
</organism>
<dbReference type="AlphaFoldDB" id="A0A803MTX2"/>
<evidence type="ECO:0000313" key="2">
    <source>
        <dbReference type="Proteomes" id="UP000596660"/>
    </source>
</evidence>
<evidence type="ECO:0000313" key="1">
    <source>
        <dbReference type="EnsemblPlants" id="AUR62035113-RA:cds"/>
    </source>
</evidence>
<dbReference type="Gramene" id="AUR62035113-RA">
    <property type="protein sequence ID" value="AUR62035113-RA:cds"/>
    <property type="gene ID" value="AUR62035113"/>
</dbReference>
<dbReference type="Gramene" id="AUR62044335-RA">
    <property type="protein sequence ID" value="AUR62044335-RA:cds"/>
    <property type="gene ID" value="AUR62044335"/>
</dbReference>
<protein>
    <submittedName>
        <fullName evidence="1">Uncharacterized protein</fullName>
    </submittedName>
</protein>
<dbReference type="Proteomes" id="UP000596660">
    <property type="component" value="Unplaced"/>
</dbReference>
<dbReference type="EnsemblPlants" id="AUR62044335-RA">
    <property type="protein sequence ID" value="AUR62044335-RA:cds"/>
    <property type="gene ID" value="AUR62044335"/>
</dbReference>
<accession>A0A803MTX2</accession>
<dbReference type="PANTHER" id="PTHR36482">
    <property type="entry name" value="OSJNBA0024J22.15 PROTEIN"/>
    <property type="match status" value="1"/>
</dbReference>
<reference evidence="1" key="2">
    <citation type="submission" date="2021-03" db="UniProtKB">
        <authorList>
            <consortium name="EnsemblPlants"/>
        </authorList>
    </citation>
    <scope>IDENTIFICATION</scope>
</reference>